<evidence type="ECO:0000313" key="3">
    <source>
        <dbReference type="Proteomes" id="UP000503462"/>
    </source>
</evidence>
<evidence type="ECO:0008006" key="4">
    <source>
        <dbReference type="Google" id="ProtNLM"/>
    </source>
</evidence>
<dbReference type="InterPro" id="IPR012535">
    <property type="entry name" value="Cell_div_Cdc14"/>
</dbReference>
<evidence type="ECO:0000313" key="2">
    <source>
        <dbReference type="EMBL" id="QIW95489.1"/>
    </source>
</evidence>
<organism evidence="2 3">
    <name type="scientific">Peltaster fructicola</name>
    <dbReference type="NCBI Taxonomy" id="286661"/>
    <lineage>
        <taxon>Eukaryota</taxon>
        <taxon>Fungi</taxon>
        <taxon>Dikarya</taxon>
        <taxon>Ascomycota</taxon>
        <taxon>Pezizomycotina</taxon>
        <taxon>Dothideomycetes</taxon>
        <taxon>Dothideomycetes incertae sedis</taxon>
        <taxon>Peltaster</taxon>
    </lineage>
</organism>
<gene>
    <name evidence="2" type="ORF">AMS68_001007</name>
</gene>
<accession>A0A6H0XLW1</accession>
<dbReference type="EMBL" id="CP051139">
    <property type="protein sequence ID" value="QIW95489.1"/>
    <property type="molecule type" value="Genomic_DNA"/>
</dbReference>
<evidence type="ECO:0000256" key="1">
    <source>
        <dbReference type="SAM" id="MobiDB-lite"/>
    </source>
</evidence>
<dbReference type="PANTHER" id="PTHR34065">
    <property type="entry name" value="CELL DIVISION CONTROL PROTEIN 14"/>
    <property type="match status" value="1"/>
</dbReference>
<feature type="region of interest" description="Disordered" evidence="1">
    <location>
        <begin position="224"/>
        <end position="253"/>
    </location>
</feature>
<proteinExistence type="predicted"/>
<name>A0A6H0XLW1_9PEZI</name>
<reference evidence="2 3" key="1">
    <citation type="journal article" date="2016" name="Sci. Rep.">
        <title>Peltaster fructicola genome reveals evolution from an invasive phytopathogen to an ectophytic parasite.</title>
        <authorList>
            <person name="Xu C."/>
            <person name="Chen H."/>
            <person name="Gleason M.L."/>
            <person name="Xu J.R."/>
            <person name="Liu H."/>
            <person name="Zhang R."/>
            <person name="Sun G."/>
        </authorList>
    </citation>
    <scope>NUCLEOTIDE SEQUENCE [LARGE SCALE GENOMIC DNA]</scope>
    <source>
        <strain evidence="2 3">LNHT1506</strain>
    </source>
</reference>
<dbReference type="Proteomes" id="UP000503462">
    <property type="component" value="Chromosome 1"/>
</dbReference>
<dbReference type="SUPFAM" id="SSF48371">
    <property type="entry name" value="ARM repeat"/>
    <property type="match status" value="1"/>
</dbReference>
<dbReference type="InterPro" id="IPR011989">
    <property type="entry name" value="ARM-like"/>
</dbReference>
<dbReference type="Pfam" id="PF08045">
    <property type="entry name" value="CDC14"/>
    <property type="match status" value="1"/>
</dbReference>
<dbReference type="InterPro" id="IPR016024">
    <property type="entry name" value="ARM-type_fold"/>
</dbReference>
<dbReference type="PANTHER" id="PTHR34065:SF1">
    <property type="entry name" value="CELL DIVISION CONTROL PROTEIN 14"/>
    <property type="match status" value="1"/>
</dbReference>
<sequence length="291" mass="32386">MESLLSVAFDNLSSKEIPRVRKGLRQIDGLLSQICLAKARSPSKRKSSALQDKSQLVLRQLHELSADPAFAEFFRIQDSFQWNIASQIISTLEALLSMISTSHTDIVILSALDVLQGVLLLHPPSRSLFNREPSMNLLLDLLDSANPPKIQSQAILVLVTALLDNPRNTRTFEEIDGLLCVTSVFKSRTSTKEVKMRTLEFLYFYLMPEVPVKMSSAPNTAVMGRNPGKEDHPPRHAHTYSQDSGGGMDIDIPSHTRAIDEKQAFLSKHLNNVSELVSDLRESSPFGAFMS</sequence>
<dbReference type="AlphaFoldDB" id="A0A6H0XLW1"/>
<keyword evidence="3" id="KW-1185">Reference proteome</keyword>
<dbReference type="OrthoDB" id="5357220at2759"/>
<dbReference type="Gene3D" id="1.25.10.10">
    <property type="entry name" value="Leucine-rich Repeat Variant"/>
    <property type="match status" value="1"/>
</dbReference>
<protein>
    <recommendedName>
        <fullName evidence="4">Cell division control protein 14</fullName>
    </recommendedName>
</protein>